<evidence type="ECO:0000313" key="2">
    <source>
        <dbReference type="EMBL" id="TFK06562.1"/>
    </source>
</evidence>
<reference evidence="2 3" key="1">
    <citation type="submission" date="2019-04" db="EMBL/GenBank/DDBJ databases">
        <title>Draft genome of the big-headed turtle Platysternon megacephalum.</title>
        <authorList>
            <person name="Gong S."/>
        </authorList>
    </citation>
    <scope>NUCLEOTIDE SEQUENCE [LARGE SCALE GENOMIC DNA]</scope>
    <source>
        <strain evidence="2">DO16091913</strain>
        <tissue evidence="2">Muscle</tissue>
    </source>
</reference>
<dbReference type="AlphaFoldDB" id="A0A4D9EGP5"/>
<proteinExistence type="predicted"/>
<sequence>MYLAVGGVLGAPPSLEKPQSFPTPSPYSLLLSERKGPQEGNHSLRGSGQAQAAHICVPSPAGGSGGWGDPPRVSASVSQTDCVVKAAVLWSLPPQLSWPGAGSLTEWVKQIRGLGDVGQGLLLRHHVPWGATPLPPTPQCKVGVKCIVTVALSTLTGEHGLFVQGRTQPTMADNVISNPAAAELASGWWPEDSYLKKKKRRKAIG</sequence>
<gene>
    <name evidence="2" type="ORF">DR999_PMT10877</name>
</gene>
<name>A0A4D9EGP5_9SAUR</name>
<keyword evidence="3" id="KW-1185">Reference proteome</keyword>
<evidence type="ECO:0000313" key="3">
    <source>
        <dbReference type="Proteomes" id="UP000297703"/>
    </source>
</evidence>
<protein>
    <submittedName>
        <fullName evidence="2">P protein</fullName>
    </submittedName>
</protein>
<reference evidence="2 3" key="2">
    <citation type="submission" date="2019-04" db="EMBL/GenBank/DDBJ databases">
        <title>The genome sequence of big-headed turtle.</title>
        <authorList>
            <person name="Gong S."/>
        </authorList>
    </citation>
    <scope>NUCLEOTIDE SEQUENCE [LARGE SCALE GENOMIC DNA]</scope>
    <source>
        <strain evidence="2">DO16091913</strain>
        <tissue evidence="2">Muscle</tissue>
    </source>
</reference>
<comment type="caution">
    <text evidence="2">The sequence shown here is derived from an EMBL/GenBank/DDBJ whole genome shotgun (WGS) entry which is preliminary data.</text>
</comment>
<feature type="region of interest" description="Disordered" evidence="1">
    <location>
        <begin position="13"/>
        <end position="49"/>
    </location>
</feature>
<dbReference type="Proteomes" id="UP000297703">
    <property type="component" value="Unassembled WGS sequence"/>
</dbReference>
<accession>A0A4D9EGP5</accession>
<dbReference type="EMBL" id="QXTE01000096">
    <property type="protein sequence ID" value="TFK06562.1"/>
    <property type="molecule type" value="Genomic_DNA"/>
</dbReference>
<evidence type="ECO:0000256" key="1">
    <source>
        <dbReference type="SAM" id="MobiDB-lite"/>
    </source>
</evidence>
<organism evidence="2 3">
    <name type="scientific">Platysternon megacephalum</name>
    <name type="common">big-headed turtle</name>
    <dbReference type="NCBI Taxonomy" id="55544"/>
    <lineage>
        <taxon>Eukaryota</taxon>
        <taxon>Metazoa</taxon>
        <taxon>Chordata</taxon>
        <taxon>Craniata</taxon>
        <taxon>Vertebrata</taxon>
        <taxon>Euteleostomi</taxon>
        <taxon>Archelosauria</taxon>
        <taxon>Testudinata</taxon>
        <taxon>Testudines</taxon>
        <taxon>Cryptodira</taxon>
        <taxon>Durocryptodira</taxon>
        <taxon>Testudinoidea</taxon>
        <taxon>Platysternidae</taxon>
        <taxon>Platysternon</taxon>
    </lineage>
</organism>
<feature type="compositionally biased region" description="Polar residues" evidence="1">
    <location>
        <begin position="40"/>
        <end position="49"/>
    </location>
</feature>